<dbReference type="InterPro" id="IPR012674">
    <property type="entry name" value="Calycin"/>
</dbReference>
<reference evidence="1" key="1">
    <citation type="submission" date="2012-12" db="EMBL/GenBank/DDBJ databases">
        <title>Identification and characterization of a phenylalanine ammonia-lyase gene family in Isatis indigotica Fort.</title>
        <authorList>
            <person name="Liu Q."/>
            <person name="Chen J."/>
            <person name="Zhou X."/>
            <person name="Di P."/>
            <person name="Xiao Y."/>
            <person name="Xuan H."/>
            <person name="Zhang L."/>
            <person name="Chen W."/>
        </authorList>
    </citation>
    <scope>NUCLEOTIDE SEQUENCE</scope>
    <source>
        <tissue evidence="1">Salivary gland</tissue>
    </source>
</reference>
<proteinExistence type="evidence at transcript level"/>
<dbReference type="EMBL" id="GADI01004770">
    <property type="protein sequence ID" value="JAA69038.1"/>
    <property type="molecule type" value="mRNA"/>
</dbReference>
<dbReference type="AlphaFoldDB" id="A0A0K8RDU4"/>
<protein>
    <submittedName>
        <fullName evidence="1">Putative salivary lipocalin</fullName>
    </submittedName>
</protein>
<sequence length="101" mass="11304">MYQVRALKQAKYNTENVIRAGLNGTPSDKPIPLGSNMYIEYGDYSCNSSTKPLSDMLKAGKPESADPVEGVNYLDFYVVYNQPLCNILRSPLLKEGCDFWS</sequence>
<dbReference type="Gene3D" id="2.40.128.20">
    <property type="match status" value="1"/>
</dbReference>
<evidence type="ECO:0000313" key="1">
    <source>
        <dbReference type="EMBL" id="JAA69038.1"/>
    </source>
</evidence>
<accession>A0A0K8RDU4</accession>
<organism evidence="1">
    <name type="scientific">Ixodes ricinus</name>
    <name type="common">Common tick</name>
    <name type="synonym">Acarus ricinus</name>
    <dbReference type="NCBI Taxonomy" id="34613"/>
    <lineage>
        <taxon>Eukaryota</taxon>
        <taxon>Metazoa</taxon>
        <taxon>Ecdysozoa</taxon>
        <taxon>Arthropoda</taxon>
        <taxon>Chelicerata</taxon>
        <taxon>Arachnida</taxon>
        <taxon>Acari</taxon>
        <taxon>Parasitiformes</taxon>
        <taxon>Ixodida</taxon>
        <taxon>Ixodoidea</taxon>
        <taxon>Ixodidae</taxon>
        <taxon>Ixodinae</taxon>
        <taxon>Ixodes</taxon>
    </lineage>
</organism>
<name>A0A0K8RDU4_IXORI</name>